<keyword evidence="4" id="KW-0808">Transferase</keyword>
<evidence type="ECO:0000259" key="6">
    <source>
        <dbReference type="Pfam" id="PF06925"/>
    </source>
</evidence>
<keyword evidence="8" id="KW-1185">Reference proteome</keyword>
<organism evidence="7 8">
    <name type="scientific">Metabacillus arenae</name>
    <dbReference type="NCBI Taxonomy" id="2771434"/>
    <lineage>
        <taxon>Bacteria</taxon>
        <taxon>Bacillati</taxon>
        <taxon>Bacillota</taxon>
        <taxon>Bacilli</taxon>
        <taxon>Bacillales</taxon>
        <taxon>Bacillaceae</taxon>
        <taxon>Metabacillus</taxon>
    </lineage>
</organism>
<proteinExistence type="inferred from homology"/>
<feature type="domain" description="Diacylglycerol glucosyltransferase N-terminal" evidence="6">
    <location>
        <begin position="16"/>
        <end position="178"/>
    </location>
</feature>
<dbReference type="SUPFAM" id="SSF53756">
    <property type="entry name" value="UDP-Glycosyltransferase/glycogen phosphorylase"/>
    <property type="match status" value="1"/>
</dbReference>
<gene>
    <name evidence="7" type="ORF">IC621_19725</name>
</gene>
<dbReference type="InterPro" id="IPR007235">
    <property type="entry name" value="Glyco_trans_28_C"/>
</dbReference>
<dbReference type="Pfam" id="PF04101">
    <property type="entry name" value="Glyco_tran_28_C"/>
    <property type="match status" value="1"/>
</dbReference>
<name>A0A926NDV3_9BACI</name>
<keyword evidence="3" id="KW-0328">Glycosyltransferase</keyword>
<evidence type="ECO:0000256" key="1">
    <source>
        <dbReference type="ARBA" id="ARBA00004370"/>
    </source>
</evidence>
<comment type="subcellular location">
    <subcellularLocation>
        <location evidence="1">Membrane</location>
    </subcellularLocation>
</comment>
<evidence type="ECO:0000313" key="7">
    <source>
        <dbReference type="EMBL" id="MBD1382447.1"/>
    </source>
</evidence>
<dbReference type="GO" id="GO:0016020">
    <property type="term" value="C:membrane"/>
    <property type="evidence" value="ECO:0007669"/>
    <property type="project" value="UniProtKB-SubCell"/>
</dbReference>
<dbReference type="RefSeq" id="WP_191160652.1">
    <property type="nucleotide sequence ID" value="NZ_JACXAI010000031.1"/>
</dbReference>
<dbReference type="Pfam" id="PF06925">
    <property type="entry name" value="MGDG_synth"/>
    <property type="match status" value="1"/>
</dbReference>
<dbReference type="GO" id="GO:0016758">
    <property type="term" value="F:hexosyltransferase activity"/>
    <property type="evidence" value="ECO:0007669"/>
    <property type="project" value="InterPro"/>
</dbReference>
<evidence type="ECO:0000259" key="5">
    <source>
        <dbReference type="Pfam" id="PF04101"/>
    </source>
</evidence>
<dbReference type="InterPro" id="IPR009695">
    <property type="entry name" value="Diacylglyc_glucosyltr_N"/>
</dbReference>
<evidence type="ECO:0000256" key="4">
    <source>
        <dbReference type="ARBA" id="ARBA00022679"/>
    </source>
</evidence>
<sequence length="391" mass="44835">MKKVLFLPLFTMNSGHHQTAEALMDSFSKNNPEIICEKVDFLSYFSKPFEQFISKYYMKGITRFPSFYSSFYQKFFNKSSALLHYTYEVLFLEKMETLLSQKQPDLIVCTHSFTSLLVSKLKEYGVCHAPVINCYTDFFINGLWGSKGTDWHFVPNKDVKERLIAEGVPSGQVIVTGILTHDAIKSKKRIKKKSDKLHILVAGGSQGLGENFSLLEQVEESHSALYRVLCGSNHRLFQQLSELNSEAIIPLSYISSPQSMNELYEWADAIITKPGGVTTSEALKKNLPIFIHSVLPGQEEMNLAYLELKGVIHRLESTEPLEEQLFARLNNEAMEFRMRKNRFDYLNEIEVESNEELFHFIHENIMNPPSQHDEMIDSILSKIYASLDANV</sequence>
<dbReference type="Proteomes" id="UP000626844">
    <property type="component" value="Unassembled WGS sequence"/>
</dbReference>
<dbReference type="GO" id="GO:0009247">
    <property type="term" value="P:glycolipid biosynthetic process"/>
    <property type="evidence" value="ECO:0007669"/>
    <property type="project" value="InterPro"/>
</dbReference>
<dbReference type="InterPro" id="IPR050519">
    <property type="entry name" value="Glycosyltransf_28_UgtP"/>
</dbReference>
<dbReference type="PANTHER" id="PTHR43025">
    <property type="entry name" value="MONOGALACTOSYLDIACYLGLYCEROL SYNTHASE"/>
    <property type="match status" value="1"/>
</dbReference>
<comment type="caution">
    <text evidence="7">The sequence shown here is derived from an EMBL/GenBank/DDBJ whole genome shotgun (WGS) entry which is preliminary data.</text>
</comment>
<dbReference type="PANTHER" id="PTHR43025:SF3">
    <property type="entry name" value="MONOGALACTOSYLDIACYLGLYCEROL SYNTHASE 1, CHLOROPLASTIC"/>
    <property type="match status" value="1"/>
</dbReference>
<reference evidence="7" key="1">
    <citation type="submission" date="2020-09" db="EMBL/GenBank/DDBJ databases">
        <title>A novel bacterium of genus Bacillus, isolated from South China Sea.</title>
        <authorList>
            <person name="Huang H."/>
            <person name="Mo K."/>
            <person name="Hu Y."/>
        </authorList>
    </citation>
    <scope>NUCLEOTIDE SEQUENCE</scope>
    <source>
        <strain evidence="7">IB182487</strain>
    </source>
</reference>
<comment type="similarity">
    <text evidence="2">Belongs to the glycosyltransferase 28 family.</text>
</comment>
<accession>A0A926NDV3</accession>
<protein>
    <submittedName>
        <fullName evidence="7">Galactosyldiacylglycerol synthase</fullName>
    </submittedName>
</protein>
<feature type="domain" description="Glycosyl transferase family 28 C-terminal" evidence="5">
    <location>
        <begin position="199"/>
        <end position="330"/>
    </location>
</feature>
<dbReference type="AlphaFoldDB" id="A0A926NDV3"/>
<dbReference type="Gene3D" id="3.40.50.2000">
    <property type="entry name" value="Glycogen Phosphorylase B"/>
    <property type="match status" value="1"/>
</dbReference>
<evidence type="ECO:0000256" key="2">
    <source>
        <dbReference type="ARBA" id="ARBA00006962"/>
    </source>
</evidence>
<dbReference type="EMBL" id="JACXAI010000031">
    <property type="protein sequence ID" value="MBD1382447.1"/>
    <property type="molecule type" value="Genomic_DNA"/>
</dbReference>
<evidence type="ECO:0000313" key="8">
    <source>
        <dbReference type="Proteomes" id="UP000626844"/>
    </source>
</evidence>
<evidence type="ECO:0000256" key="3">
    <source>
        <dbReference type="ARBA" id="ARBA00022676"/>
    </source>
</evidence>